<gene>
    <name evidence="1" type="ORF">CDAR_172661</name>
</gene>
<dbReference type="AlphaFoldDB" id="A0AAV4MF53"/>
<reference evidence="1 2" key="1">
    <citation type="submission" date="2021-06" db="EMBL/GenBank/DDBJ databases">
        <title>Caerostris darwini draft genome.</title>
        <authorList>
            <person name="Kono N."/>
            <person name="Arakawa K."/>
        </authorList>
    </citation>
    <scope>NUCLEOTIDE SEQUENCE [LARGE SCALE GENOMIC DNA]</scope>
</reference>
<accession>A0AAV4MF53</accession>
<proteinExistence type="predicted"/>
<dbReference type="EMBL" id="BPLQ01000392">
    <property type="protein sequence ID" value="GIX70802.1"/>
    <property type="molecule type" value="Genomic_DNA"/>
</dbReference>
<keyword evidence="2" id="KW-1185">Reference proteome</keyword>
<evidence type="ECO:0000313" key="1">
    <source>
        <dbReference type="EMBL" id="GIX70802.1"/>
    </source>
</evidence>
<evidence type="ECO:0000313" key="2">
    <source>
        <dbReference type="Proteomes" id="UP001054837"/>
    </source>
</evidence>
<organism evidence="1 2">
    <name type="scientific">Caerostris darwini</name>
    <dbReference type="NCBI Taxonomy" id="1538125"/>
    <lineage>
        <taxon>Eukaryota</taxon>
        <taxon>Metazoa</taxon>
        <taxon>Ecdysozoa</taxon>
        <taxon>Arthropoda</taxon>
        <taxon>Chelicerata</taxon>
        <taxon>Arachnida</taxon>
        <taxon>Araneae</taxon>
        <taxon>Araneomorphae</taxon>
        <taxon>Entelegynae</taxon>
        <taxon>Araneoidea</taxon>
        <taxon>Araneidae</taxon>
        <taxon>Caerostris</taxon>
    </lineage>
</organism>
<comment type="caution">
    <text evidence="1">The sequence shown here is derived from an EMBL/GenBank/DDBJ whole genome shotgun (WGS) entry which is preliminary data.</text>
</comment>
<name>A0AAV4MF53_9ARAC</name>
<protein>
    <submittedName>
        <fullName evidence="1">Uncharacterized protein</fullName>
    </submittedName>
</protein>
<dbReference type="Proteomes" id="UP001054837">
    <property type="component" value="Unassembled WGS sequence"/>
</dbReference>
<sequence length="111" mass="13302">MTDFRKRYRFGITQQMRFPSNRRKCEISDCFYLFAEISKRNHRSITRHLRKKWKDHLLNCVQPNSSFAPYLFTGEDEQATKSVAGEAIFKVLIAHHKVFRTIDLHDNGYEY</sequence>